<protein>
    <recommendedName>
        <fullName evidence="1">C2H2-type domain-containing protein</fullName>
    </recommendedName>
</protein>
<dbReference type="InterPro" id="IPR013087">
    <property type="entry name" value="Znf_C2H2_type"/>
</dbReference>
<evidence type="ECO:0000259" key="1">
    <source>
        <dbReference type="SMART" id="SM00355"/>
    </source>
</evidence>
<name>A0A1Y3B8J2_EURMA</name>
<dbReference type="Gene3D" id="3.30.160.60">
    <property type="entry name" value="Classic Zinc Finger"/>
    <property type="match status" value="1"/>
</dbReference>
<proteinExistence type="predicted"/>
<gene>
    <name evidence="2" type="ORF">BLA29_012040</name>
</gene>
<sequence length="85" mass="9585">MSFKNTPPSVVSTKLTFPCTECNFEAQSARQLSRHKAVTHTQNALKCVLCPFVTAYQTNLLRHRKDVHGICGSKGNLLIFFCDHF</sequence>
<keyword evidence="3" id="KW-1185">Reference proteome</keyword>
<dbReference type="AlphaFoldDB" id="A0A1Y3B8J2"/>
<dbReference type="SUPFAM" id="SSF57667">
    <property type="entry name" value="beta-beta-alpha zinc fingers"/>
    <property type="match status" value="1"/>
</dbReference>
<feature type="domain" description="C2H2-type" evidence="1">
    <location>
        <begin position="45"/>
        <end position="68"/>
    </location>
</feature>
<evidence type="ECO:0000313" key="3">
    <source>
        <dbReference type="Proteomes" id="UP000194236"/>
    </source>
</evidence>
<feature type="domain" description="C2H2-type" evidence="1">
    <location>
        <begin position="17"/>
        <end position="40"/>
    </location>
</feature>
<reference evidence="2 3" key="1">
    <citation type="submission" date="2017-03" db="EMBL/GenBank/DDBJ databases">
        <title>Genome Survey of Euroglyphus maynei.</title>
        <authorList>
            <person name="Arlian L.G."/>
            <person name="Morgan M.S."/>
            <person name="Rider S.D."/>
        </authorList>
    </citation>
    <scope>NUCLEOTIDE SEQUENCE [LARGE SCALE GENOMIC DNA]</scope>
    <source>
        <strain evidence="2">Arlian Lab</strain>
        <tissue evidence="2">Whole body</tissue>
    </source>
</reference>
<comment type="caution">
    <text evidence="2">The sequence shown here is derived from an EMBL/GenBank/DDBJ whole genome shotgun (WGS) entry which is preliminary data.</text>
</comment>
<dbReference type="Proteomes" id="UP000194236">
    <property type="component" value="Unassembled WGS sequence"/>
</dbReference>
<dbReference type="InterPro" id="IPR036236">
    <property type="entry name" value="Znf_C2H2_sf"/>
</dbReference>
<organism evidence="2 3">
    <name type="scientific">Euroglyphus maynei</name>
    <name type="common">Mayne's house dust mite</name>
    <dbReference type="NCBI Taxonomy" id="6958"/>
    <lineage>
        <taxon>Eukaryota</taxon>
        <taxon>Metazoa</taxon>
        <taxon>Ecdysozoa</taxon>
        <taxon>Arthropoda</taxon>
        <taxon>Chelicerata</taxon>
        <taxon>Arachnida</taxon>
        <taxon>Acari</taxon>
        <taxon>Acariformes</taxon>
        <taxon>Sarcoptiformes</taxon>
        <taxon>Astigmata</taxon>
        <taxon>Psoroptidia</taxon>
        <taxon>Analgoidea</taxon>
        <taxon>Pyroglyphidae</taxon>
        <taxon>Pyroglyphinae</taxon>
        <taxon>Euroglyphus</taxon>
    </lineage>
</organism>
<dbReference type="SMART" id="SM00355">
    <property type="entry name" value="ZnF_C2H2"/>
    <property type="match status" value="2"/>
</dbReference>
<accession>A0A1Y3B8J2</accession>
<evidence type="ECO:0000313" key="2">
    <source>
        <dbReference type="EMBL" id="OTF77191.1"/>
    </source>
</evidence>
<dbReference type="EMBL" id="MUJZ01033910">
    <property type="protein sequence ID" value="OTF77191.1"/>
    <property type="molecule type" value="Genomic_DNA"/>
</dbReference>